<reference evidence="1" key="1">
    <citation type="submission" date="2012-01" db="EMBL/GenBank/DDBJ databases">
        <title>The Genome Sequence of Treponema denticola H-22.</title>
        <authorList>
            <consortium name="The Broad Institute Genome Sequencing Platform"/>
            <person name="Earl A."/>
            <person name="Ward D."/>
            <person name="Feldgarden M."/>
            <person name="Gevers D."/>
            <person name="Blanton J.M."/>
            <person name="Fenno C.J."/>
            <person name="Baranova O.V."/>
            <person name="Mathney J."/>
            <person name="Dewhirst F.E."/>
            <person name="Izard J."/>
            <person name="Young S.K."/>
            <person name="Zeng Q."/>
            <person name="Gargeya S."/>
            <person name="Fitzgerald M."/>
            <person name="Haas B."/>
            <person name="Abouelleil A."/>
            <person name="Alvarado L."/>
            <person name="Arachchi H.M."/>
            <person name="Berlin A."/>
            <person name="Chapman S.B."/>
            <person name="Gearin G."/>
            <person name="Goldberg J."/>
            <person name="Griggs A."/>
            <person name="Gujja S."/>
            <person name="Hansen M."/>
            <person name="Heiman D."/>
            <person name="Howarth C."/>
            <person name="Larimer J."/>
            <person name="Lui A."/>
            <person name="MacDonald P.J.P."/>
            <person name="McCowen C."/>
            <person name="Montmayeur A."/>
            <person name="Murphy C."/>
            <person name="Neiman D."/>
            <person name="Pearson M."/>
            <person name="Priest M."/>
            <person name="Roberts A."/>
            <person name="Saif S."/>
            <person name="Shea T."/>
            <person name="Sisk P."/>
            <person name="Stolte C."/>
            <person name="Sykes S."/>
            <person name="Wortman J."/>
            <person name="Nusbaum C."/>
            <person name="Birren B."/>
        </authorList>
    </citation>
    <scope>NUCLEOTIDE SEQUENCE [LARGE SCALE GENOMIC DNA]</scope>
    <source>
        <strain evidence="1">H-22</strain>
    </source>
</reference>
<gene>
    <name evidence="1" type="ORF">HMPREF9726_00697</name>
</gene>
<dbReference type="Proteomes" id="UP000011705">
    <property type="component" value="Chromosome"/>
</dbReference>
<dbReference type="RefSeq" id="WP_002669806.1">
    <property type="nucleotide sequence ID" value="NZ_CM001795.1"/>
</dbReference>
<dbReference type="EMBL" id="AGDV01000006">
    <property type="protein sequence ID" value="EMB34931.1"/>
    <property type="molecule type" value="Genomic_DNA"/>
</dbReference>
<protein>
    <submittedName>
        <fullName evidence="1">Uncharacterized protein</fullName>
    </submittedName>
</protein>
<dbReference type="PATRIC" id="fig|999432.5.peg.725"/>
<dbReference type="HOGENOM" id="CLU_192351_0_0_12"/>
<dbReference type="AlphaFoldDB" id="A0A0E2E616"/>
<name>A0A0E2E616_TREDN</name>
<accession>A0A0E2E616</accession>
<organism evidence="1">
    <name type="scientific">Treponema denticola H-22</name>
    <dbReference type="NCBI Taxonomy" id="999432"/>
    <lineage>
        <taxon>Bacteria</taxon>
        <taxon>Pseudomonadati</taxon>
        <taxon>Spirochaetota</taxon>
        <taxon>Spirochaetia</taxon>
        <taxon>Spirochaetales</taxon>
        <taxon>Treponemataceae</taxon>
        <taxon>Treponema</taxon>
    </lineage>
</organism>
<evidence type="ECO:0000313" key="1">
    <source>
        <dbReference type="EMBL" id="EMB34931.1"/>
    </source>
</evidence>
<comment type="caution">
    <text evidence="1">The sequence shown here is derived from an EMBL/GenBank/DDBJ whole genome shotgun (WGS) entry which is preliminary data.</text>
</comment>
<sequence length="76" mass="8571">MHTMTMTNKVYQALELAVKITGAAKDTVLENALSRYLAELQEDAEDAQLAEKAWNDFEKSGERTYTIAEMRCELGL</sequence>
<proteinExistence type="predicted"/>
<dbReference type="GeneID" id="2741542"/>